<proteinExistence type="predicted"/>
<evidence type="ECO:0000313" key="1">
    <source>
        <dbReference type="EMBL" id="KAJ7758734.1"/>
    </source>
</evidence>
<dbReference type="EMBL" id="JARKIB010000041">
    <property type="protein sequence ID" value="KAJ7758734.1"/>
    <property type="molecule type" value="Genomic_DNA"/>
</dbReference>
<reference evidence="1" key="1">
    <citation type="submission" date="2023-03" db="EMBL/GenBank/DDBJ databases">
        <title>Massive genome expansion in bonnet fungi (Mycena s.s.) driven by repeated elements and novel gene families across ecological guilds.</title>
        <authorList>
            <consortium name="Lawrence Berkeley National Laboratory"/>
            <person name="Harder C.B."/>
            <person name="Miyauchi S."/>
            <person name="Viragh M."/>
            <person name="Kuo A."/>
            <person name="Thoen E."/>
            <person name="Andreopoulos B."/>
            <person name="Lu D."/>
            <person name="Skrede I."/>
            <person name="Drula E."/>
            <person name="Henrissat B."/>
            <person name="Morin E."/>
            <person name="Kohler A."/>
            <person name="Barry K."/>
            <person name="LaButti K."/>
            <person name="Morin E."/>
            <person name="Salamov A."/>
            <person name="Lipzen A."/>
            <person name="Mereny Z."/>
            <person name="Hegedus B."/>
            <person name="Baldrian P."/>
            <person name="Stursova M."/>
            <person name="Weitz H."/>
            <person name="Taylor A."/>
            <person name="Grigoriev I.V."/>
            <person name="Nagy L.G."/>
            <person name="Martin F."/>
            <person name="Kauserud H."/>
        </authorList>
    </citation>
    <scope>NUCLEOTIDE SEQUENCE</scope>
    <source>
        <strain evidence="1">CBHHK182m</strain>
    </source>
</reference>
<comment type="caution">
    <text evidence="1">The sequence shown here is derived from an EMBL/GenBank/DDBJ whole genome shotgun (WGS) entry which is preliminary data.</text>
</comment>
<organism evidence="1 2">
    <name type="scientific">Mycena metata</name>
    <dbReference type="NCBI Taxonomy" id="1033252"/>
    <lineage>
        <taxon>Eukaryota</taxon>
        <taxon>Fungi</taxon>
        <taxon>Dikarya</taxon>
        <taxon>Basidiomycota</taxon>
        <taxon>Agaricomycotina</taxon>
        <taxon>Agaricomycetes</taxon>
        <taxon>Agaricomycetidae</taxon>
        <taxon>Agaricales</taxon>
        <taxon>Marasmiineae</taxon>
        <taxon>Mycenaceae</taxon>
        <taxon>Mycena</taxon>
    </lineage>
</organism>
<protein>
    <submittedName>
        <fullName evidence="1">Uncharacterized protein</fullName>
    </submittedName>
</protein>
<dbReference type="AlphaFoldDB" id="A0AAD7NFL8"/>
<dbReference type="Proteomes" id="UP001215598">
    <property type="component" value="Unassembled WGS sequence"/>
</dbReference>
<evidence type="ECO:0000313" key="2">
    <source>
        <dbReference type="Proteomes" id="UP001215598"/>
    </source>
</evidence>
<sequence>MAGYLSNSPLPLTRAHDVVIPAQINKAPHNRLYRDCASADLAFTAFLTLLAALTARAFCEQPDLALLLAFLSALLAHFSASARSSTPPSSHWRASSRSP</sequence>
<gene>
    <name evidence="1" type="ORF">B0H16DRAFT_1720819</name>
</gene>
<name>A0AAD7NFL8_9AGAR</name>
<keyword evidence="2" id="KW-1185">Reference proteome</keyword>
<accession>A0AAD7NFL8</accession>